<evidence type="ECO:0000256" key="4">
    <source>
        <dbReference type="ARBA" id="ARBA00005125"/>
    </source>
</evidence>
<evidence type="ECO:0000256" key="6">
    <source>
        <dbReference type="ARBA" id="ARBA00011738"/>
    </source>
</evidence>
<reference evidence="16" key="1">
    <citation type="journal article" date="2008" name="Proc. Natl. Acad. Sci. U.S.A.">
        <title>Whole-genome comparison of disease and carriage strains provides insights into virulence evolution in Neisseria meningitidis.</title>
        <authorList>
            <person name="Schoen C."/>
            <person name="Blom J."/>
            <person name="Claus H."/>
            <person name="Schramm-Glueck A."/>
            <person name="Brandt P."/>
            <person name="Mueller T."/>
            <person name="Goesmann A."/>
            <person name="Joseph B."/>
            <person name="Konietzny S."/>
            <person name="Kurzai O."/>
            <person name="Schmitt C."/>
            <person name="Friedrich T."/>
            <person name="Linke B."/>
            <person name="Vogel U."/>
            <person name="Frosch M."/>
        </authorList>
    </citation>
    <scope>NUCLEOTIDE SEQUENCE</scope>
    <source>
        <strain evidence="16">Alpha153</strain>
    </source>
</reference>
<sequence>MKLSGRLKFQTAFCLRFIVKFTLSFWRLIFIMKKILVTGGAGFIGSAVVRHIINDTQDAVVNVDKLTYAGNLESLESVANHPRYAFEQVDICDRAALDRVFAEHQPDAVMHLAAESHVDRSIDGPAAFIETNIVGTYTLLEAARAYWHDMPPEKKAAFRFHHISTDEVYGDLHGTDDLFTETTPYAPSSPYSASKASSDHLVRAWLRTYGLPTIVTNCSNNYGPYHFPEKLIPLMILNALDGKPLPVYGDGMQIRDWLFVEDHARALYQVVTEGVVGETYNIGGHNEKANIEVVKTICTLLEELVPEKPAGVARYEDLITFVQDRPGHDVRYAVDAAKIRRDLGWLPLETFESGLRKTVQWYLDNKTWWQNVLNGSYRLERLGTGK</sequence>
<keyword evidence="9" id="KW-0448">Lipopolysaccharide biosynthesis</keyword>
<comment type="pathway">
    <text evidence="4">Bacterial outer membrane biogenesis; LPS O-antigen biosynthesis.</text>
</comment>
<keyword evidence="14" id="KW-0472">Membrane</keyword>
<proteinExistence type="inferred from homology"/>
<dbReference type="AlphaFoldDB" id="C6SA22"/>
<dbReference type="EMBL" id="AM889137">
    <property type="protein sequence ID" value="CBA03564.1"/>
    <property type="molecule type" value="Genomic_DNA"/>
</dbReference>
<keyword evidence="14" id="KW-1133">Transmembrane helix</keyword>
<evidence type="ECO:0000256" key="5">
    <source>
        <dbReference type="ARBA" id="ARBA00008178"/>
    </source>
</evidence>
<comment type="subunit">
    <text evidence="6">Homodimer.</text>
</comment>
<evidence type="ECO:0000259" key="15">
    <source>
        <dbReference type="Pfam" id="PF16363"/>
    </source>
</evidence>
<dbReference type="PANTHER" id="PTHR43000">
    <property type="entry name" value="DTDP-D-GLUCOSE 4,6-DEHYDRATASE-RELATED"/>
    <property type="match status" value="1"/>
</dbReference>
<dbReference type="FunFam" id="3.40.50.720:FF:000108">
    <property type="entry name" value="dTDP-glucose 4,6-dehydratase"/>
    <property type="match status" value="1"/>
</dbReference>
<dbReference type="EC" id="4.2.1.46" evidence="7 13"/>
<evidence type="ECO:0000256" key="7">
    <source>
        <dbReference type="ARBA" id="ARBA00011990"/>
    </source>
</evidence>
<dbReference type="NCBIfam" id="NF007490">
    <property type="entry name" value="PRK10084.1"/>
    <property type="match status" value="1"/>
</dbReference>
<evidence type="ECO:0000256" key="3">
    <source>
        <dbReference type="ARBA" id="ARBA00004781"/>
    </source>
</evidence>
<comment type="function">
    <text evidence="12">Catalyzes the dehydration of dTDP-D-glucose to form dTDP-6-deoxy-D-xylo-4-hexulose via a three-step process involving oxidation, dehydration and reduction.</text>
</comment>
<evidence type="ECO:0000256" key="10">
    <source>
        <dbReference type="ARBA" id="ARBA00023027"/>
    </source>
</evidence>
<dbReference type="CDD" id="cd05246">
    <property type="entry name" value="dTDP_GD_SDR_e"/>
    <property type="match status" value="1"/>
</dbReference>
<dbReference type="NCBIfam" id="TIGR01181">
    <property type="entry name" value="dTDP_gluc_dehyt"/>
    <property type="match status" value="1"/>
</dbReference>
<name>C6SA22_NEIME</name>
<dbReference type="InterPro" id="IPR016040">
    <property type="entry name" value="NAD(P)-bd_dom"/>
</dbReference>
<comment type="pathway">
    <text evidence="3">Carbohydrate biosynthesis; dTDP-L-rhamnose biosynthesis.</text>
</comment>
<comment type="catalytic activity">
    <reaction evidence="1 13">
        <text>dTDP-alpha-D-glucose = dTDP-4-dehydro-6-deoxy-alpha-D-glucose + H2O</text>
        <dbReference type="Rhea" id="RHEA:17221"/>
        <dbReference type="ChEBI" id="CHEBI:15377"/>
        <dbReference type="ChEBI" id="CHEBI:57477"/>
        <dbReference type="ChEBI" id="CHEBI:57649"/>
        <dbReference type="EC" id="4.2.1.46"/>
    </reaction>
</comment>
<evidence type="ECO:0000256" key="11">
    <source>
        <dbReference type="ARBA" id="ARBA00023239"/>
    </source>
</evidence>
<gene>
    <name evidence="16" type="primary">rffG1</name>
    <name evidence="16" type="ORF">NME_0132</name>
</gene>
<feature type="domain" description="NAD(P)-binding" evidence="15">
    <location>
        <begin position="36"/>
        <end position="358"/>
    </location>
</feature>
<evidence type="ECO:0000256" key="13">
    <source>
        <dbReference type="RuleBase" id="RU004473"/>
    </source>
</evidence>
<dbReference type="Gene3D" id="3.90.25.10">
    <property type="entry name" value="UDP-galactose 4-epimerase, domain 1"/>
    <property type="match status" value="1"/>
</dbReference>
<dbReference type="NCBIfam" id="NF007582">
    <property type="entry name" value="PRK10217.1"/>
    <property type="match status" value="1"/>
</dbReference>
<dbReference type="Pfam" id="PF16363">
    <property type="entry name" value="GDP_Man_Dehyd"/>
    <property type="match status" value="1"/>
</dbReference>
<dbReference type="Gene3D" id="3.40.50.720">
    <property type="entry name" value="NAD(P)-binding Rossmann-like Domain"/>
    <property type="match status" value="1"/>
</dbReference>
<evidence type="ECO:0000313" key="16">
    <source>
        <dbReference type="EMBL" id="CBA03564.1"/>
    </source>
</evidence>
<organism evidence="16">
    <name type="scientific">Neisseria meningitidis alpha153</name>
    <dbReference type="NCBI Taxonomy" id="663926"/>
    <lineage>
        <taxon>Bacteria</taxon>
        <taxon>Pseudomonadati</taxon>
        <taxon>Pseudomonadota</taxon>
        <taxon>Betaproteobacteria</taxon>
        <taxon>Neisseriales</taxon>
        <taxon>Neisseriaceae</taxon>
        <taxon>Neisseria</taxon>
    </lineage>
</organism>
<evidence type="ECO:0000256" key="1">
    <source>
        <dbReference type="ARBA" id="ARBA00001539"/>
    </source>
</evidence>
<evidence type="ECO:0000256" key="9">
    <source>
        <dbReference type="ARBA" id="ARBA00022985"/>
    </source>
</evidence>
<dbReference type="GO" id="GO:0009225">
    <property type="term" value="P:nucleotide-sugar metabolic process"/>
    <property type="evidence" value="ECO:0007669"/>
    <property type="project" value="InterPro"/>
</dbReference>
<comment type="similarity">
    <text evidence="5 13">Belongs to the NAD(P)-dependent epimerase/dehydratase family. dTDP-glucose dehydratase subfamily.</text>
</comment>
<evidence type="ECO:0000256" key="8">
    <source>
        <dbReference type="ARBA" id="ARBA00016977"/>
    </source>
</evidence>
<comment type="cofactor">
    <cofactor evidence="2 13">
        <name>NAD(+)</name>
        <dbReference type="ChEBI" id="CHEBI:57540"/>
    </cofactor>
</comment>
<keyword evidence="10" id="KW-0520">NAD</keyword>
<evidence type="ECO:0000256" key="14">
    <source>
        <dbReference type="SAM" id="Phobius"/>
    </source>
</evidence>
<accession>C6SA22</accession>
<dbReference type="GO" id="GO:0009103">
    <property type="term" value="P:lipopolysaccharide biosynthetic process"/>
    <property type="evidence" value="ECO:0007669"/>
    <property type="project" value="UniProtKB-KW"/>
</dbReference>
<keyword evidence="11 13" id="KW-0456">Lyase</keyword>
<feature type="transmembrane region" description="Helical" evidence="14">
    <location>
        <begin position="12"/>
        <end position="32"/>
    </location>
</feature>
<protein>
    <recommendedName>
        <fullName evidence="8 13">dTDP-glucose 4,6-dehydratase</fullName>
        <ecNumber evidence="7 13">4.2.1.46</ecNumber>
    </recommendedName>
</protein>
<dbReference type="InterPro" id="IPR005888">
    <property type="entry name" value="dTDP_Gluc_deHydtase"/>
</dbReference>
<dbReference type="SUPFAM" id="SSF51735">
    <property type="entry name" value="NAD(P)-binding Rossmann-fold domains"/>
    <property type="match status" value="1"/>
</dbReference>
<keyword evidence="14" id="KW-0812">Transmembrane</keyword>
<evidence type="ECO:0000256" key="12">
    <source>
        <dbReference type="ARBA" id="ARBA00056500"/>
    </source>
</evidence>
<dbReference type="GO" id="GO:0008460">
    <property type="term" value="F:dTDP-glucose 4,6-dehydratase activity"/>
    <property type="evidence" value="ECO:0007669"/>
    <property type="project" value="UniProtKB-EC"/>
</dbReference>
<dbReference type="InterPro" id="IPR036291">
    <property type="entry name" value="NAD(P)-bd_dom_sf"/>
</dbReference>
<evidence type="ECO:0000256" key="2">
    <source>
        <dbReference type="ARBA" id="ARBA00001911"/>
    </source>
</evidence>